<dbReference type="STRING" id="1560234.SP90_02795"/>
<evidence type="ECO:0000313" key="3">
    <source>
        <dbReference type="EMBL" id="OBQ56260.1"/>
    </source>
</evidence>
<protein>
    <recommendedName>
        <fullName evidence="1">Aminotransferase</fullName>
        <ecNumber evidence="1">2.6.1.-</ecNumber>
    </recommendedName>
</protein>
<evidence type="ECO:0000259" key="2">
    <source>
        <dbReference type="Pfam" id="PF00155"/>
    </source>
</evidence>
<organism evidence="3 4">
    <name type="scientific">Halodesulfovibrio spirochaetisodalis</name>
    <dbReference type="NCBI Taxonomy" id="1560234"/>
    <lineage>
        <taxon>Bacteria</taxon>
        <taxon>Pseudomonadati</taxon>
        <taxon>Thermodesulfobacteriota</taxon>
        <taxon>Desulfovibrionia</taxon>
        <taxon>Desulfovibrionales</taxon>
        <taxon>Desulfovibrionaceae</taxon>
        <taxon>Halodesulfovibrio</taxon>
    </lineage>
</organism>
<dbReference type="InterPro" id="IPR004838">
    <property type="entry name" value="NHTrfase_class1_PyrdxlP-BS"/>
</dbReference>
<dbReference type="NCBIfam" id="NF005305">
    <property type="entry name" value="PRK06836.1"/>
    <property type="match status" value="1"/>
</dbReference>
<dbReference type="Gene3D" id="3.40.640.10">
    <property type="entry name" value="Type I PLP-dependent aspartate aminotransferase-like (Major domain)"/>
    <property type="match status" value="1"/>
</dbReference>
<evidence type="ECO:0000256" key="1">
    <source>
        <dbReference type="RuleBase" id="RU000481"/>
    </source>
</evidence>
<dbReference type="InterPro" id="IPR004839">
    <property type="entry name" value="Aminotransferase_I/II_large"/>
</dbReference>
<dbReference type="SUPFAM" id="SSF53383">
    <property type="entry name" value="PLP-dependent transferases"/>
    <property type="match status" value="1"/>
</dbReference>
<evidence type="ECO:0000313" key="4">
    <source>
        <dbReference type="Proteomes" id="UP000091979"/>
    </source>
</evidence>
<comment type="similarity">
    <text evidence="1">Belongs to the class-I pyridoxal-phosphate-dependent aminotransferase family.</text>
</comment>
<dbReference type="AlphaFoldDB" id="A0A1B7XL62"/>
<gene>
    <name evidence="3" type="ORF">SP90_02795</name>
</gene>
<dbReference type="Proteomes" id="UP000091979">
    <property type="component" value="Unassembled WGS sequence"/>
</dbReference>
<dbReference type="EC" id="2.6.1.-" evidence="1"/>
<proteinExistence type="inferred from homology"/>
<comment type="cofactor">
    <cofactor evidence="1">
        <name>pyridoxal 5'-phosphate</name>
        <dbReference type="ChEBI" id="CHEBI:597326"/>
    </cofactor>
</comment>
<reference evidence="3 4" key="1">
    <citation type="submission" date="2015-01" db="EMBL/GenBank/DDBJ databases">
        <title>Desulfovibrio sp. JC271 draft genome sequence.</title>
        <authorList>
            <person name="Shivani Y."/>
            <person name="Subhash Y."/>
            <person name="Sasikala C."/>
            <person name="Ramana C.V."/>
        </authorList>
    </citation>
    <scope>NUCLEOTIDE SEQUENCE [LARGE SCALE GENOMIC DNA]</scope>
    <source>
        <strain evidence="3 4">JC271</strain>
    </source>
</reference>
<dbReference type="InterPro" id="IPR015424">
    <property type="entry name" value="PyrdxlP-dep_Trfase"/>
</dbReference>
<dbReference type="GO" id="GO:0030170">
    <property type="term" value="F:pyridoxal phosphate binding"/>
    <property type="evidence" value="ECO:0007669"/>
    <property type="project" value="InterPro"/>
</dbReference>
<sequence length="395" mass="43099">MQLLSSQISGFIDKSSWIRKMFESGIALKKQYGADAVCDFSLGNPDVPAPAMVGEILGNLAKDAAAPFTFGYMPNGGFPWARQIIADLVKKEQDVEISADDAILTCGAAGAMNAFFRAVMEPGDEVLAVAPFFVEYGFYASNHQAVFRTVMSEPDTFALDIDAIDAAITPKTRALIINSPNNPTGAVYTKEELTALVAVLEKHTKANNRPVYLISDEPYRFLAFDGVDVPSILPLYDYAIVMSSFSKNLSMAGERVGYIAVTPRMEERQQLINGLMLTNRILGFVNPPVVGQHMLKAALEAQVDPAIYERRRDAMAKVLSDAGYDFHLPKGAFYFFPKAPGGDDVAFCSRLMEEKILAVPGSGFGGPGYFRLTFCVDEEVIQRSADGFKRAISGF</sequence>
<comment type="caution">
    <text evidence="3">The sequence shown here is derived from an EMBL/GenBank/DDBJ whole genome shotgun (WGS) entry which is preliminary data.</text>
</comment>
<dbReference type="PROSITE" id="PS00105">
    <property type="entry name" value="AA_TRANSFER_CLASS_1"/>
    <property type="match status" value="1"/>
</dbReference>
<keyword evidence="1 3" id="KW-0808">Transferase</keyword>
<dbReference type="OrthoDB" id="9804474at2"/>
<dbReference type="Gene3D" id="3.90.1150.10">
    <property type="entry name" value="Aspartate Aminotransferase, domain 1"/>
    <property type="match status" value="2"/>
</dbReference>
<keyword evidence="1 3" id="KW-0032">Aminotransferase</keyword>
<accession>A0A1B7XL62</accession>
<dbReference type="InterPro" id="IPR015421">
    <property type="entry name" value="PyrdxlP-dep_Trfase_major"/>
</dbReference>
<dbReference type="EMBL" id="JXMS01000003">
    <property type="protein sequence ID" value="OBQ56260.1"/>
    <property type="molecule type" value="Genomic_DNA"/>
</dbReference>
<dbReference type="PANTHER" id="PTHR42691">
    <property type="entry name" value="ASPARTATE AMINOTRANSFERASE YHDR-RELATED"/>
    <property type="match status" value="1"/>
</dbReference>
<dbReference type="CDD" id="cd00609">
    <property type="entry name" value="AAT_like"/>
    <property type="match status" value="1"/>
</dbReference>
<keyword evidence="4" id="KW-1185">Reference proteome</keyword>
<dbReference type="PANTHER" id="PTHR42691:SF1">
    <property type="entry name" value="ASPARTATE AMINOTRANSFERASE YHDR-RELATED"/>
    <property type="match status" value="1"/>
</dbReference>
<dbReference type="Pfam" id="PF00155">
    <property type="entry name" value="Aminotran_1_2"/>
    <property type="match status" value="1"/>
</dbReference>
<feature type="domain" description="Aminotransferase class I/classII large" evidence="2">
    <location>
        <begin position="64"/>
        <end position="386"/>
    </location>
</feature>
<dbReference type="GO" id="GO:0008483">
    <property type="term" value="F:transaminase activity"/>
    <property type="evidence" value="ECO:0007669"/>
    <property type="project" value="UniProtKB-KW"/>
</dbReference>
<dbReference type="InterPro" id="IPR015422">
    <property type="entry name" value="PyrdxlP-dep_Trfase_small"/>
</dbReference>
<dbReference type="PATRIC" id="fig|1560234.3.peg.2013"/>
<dbReference type="RefSeq" id="WP_066852333.1">
    <property type="nucleotide sequence ID" value="NZ_JXMS01000003.1"/>
</dbReference>
<name>A0A1B7XL62_9BACT</name>